<dbReference type="RefSeq" id="WP_160197196.1">
    <property type="nucleotide sequence ID" value="NZ_QXXA01000007.1"/>
</dbReference>
<dbReference type="Proteomes" id="UP000467132">
    <property type="component" value="Unassembled WGS sequence"/>
</dbReference>
<dbReference type="AlphaFoldDB" id="A0A845QXJ3"/>
<name>A0A845QXJ3_9CLOT</name>
<organism evidence="1 2">
    <name type="scientific">Senegalia massiliensis</name>
    <dbReference type="NCBI Taxonomy" id="1720316"/>
    <lineage>
        <taxon>Bacteria</taxon>
        <taxon>Bacillati</taxon>
        <taxon>Bacillota</taxon>
        <taxon>Clostridia</taxon>
        <taxon>Eubacteriales</taxon>
        <taxon>Clostridiaceae</taxon>
        <taxon>Senegalia</taxon>
    </lineage>
</organism>
<accession>A0A845QXJ3</accession>
<dbReference type="Pfam" id="PF06949">
    <property type="entry name" value="DUF1292"/>
    <property type="match status" value="1"/>
</dbReference>
<dbReference type="InterPro" id="IPR009711">
    <property type="entry name" value="UPF0473"/>
</dbReference>
<reference evidence="1 2" key="1">
    <citation type="submission" date="2018-08" db="EMBL/GenBank/DDBJ databases">
        <title>Murine metabolic-syndrome-specific gut microbial biobank.</title>
        <authorList>
            <person name="Liu C."/>
        </authorList>
    </citation>
    <scope>NUCLEOTIDE SEQUENCE [LARGE SCALE GENOMIC DNA]</scope>
    <source>
        <strain evidence="1 2">583</strain>
    </source>
</reference>
<sequence>MEKFKFLDENGVEHNFEIVDFFEVDDDEYAVIQPDDIEESLLLKVGYDENGESFLSEIESQKEFDEVSTLYLELLDEKE</sequence>
<comment type="caution">
    <text evidence="1">The sequence shown here is derived from an EMBL/GenBank/DDBJ whole genome shotgun (WGS) entry which is preliminary data.</text>
</comment>
<evidence type="ECO:0000313" key="1">
    <source>
        <dbReference type="EMBL" id="NBI06714.1"/>
    </source>
</evidence>
<dbReference type="EMBL" id="QXXA01000007">
    <property type="protein sequence ID" value="NBI06714.1"/>
    <property type="molecule type" value="Genomic_DNA"/>
</dbReference>
<protein>
    <submittedName>
        <fullName evidence="1">DUF1292 domain-containing protein</fullName>
    </submittedName>
</protein>
<evidence type="ECO:0000313" key="2">
    <source>
        <dbReference type="Proteomes" id="UP000467132"/>
    </source>
</evidence>
<keyword evidence="2" id="KW-1185">Reference proteome</keyword>
<gene>
    <name evidence="1" type="ORF">D3Z33_07555</name>
</gene>
<proteinExistence type="predicted"/>